<reference evidence="4" key="1">
    <citation type="submission" date="2015-07" db="EMBL/GenBank/DDBJ databases">
        <title>Complete Genome of Thermincola ferriacetica strain Z-0001T.</title>
        <authorList>
            <person name="Lusk B."/>
            <person name="Badalamenti J.P."/>
            <person name="Parameswaran P."/>
            <person name="Bond D.R."/>
            <person name="Torres C.I."/>
        </authorList>
    </citation>
    <scope>NUCLEOTIDE SEQUENCE [LARGE SCALE GENOMIC DNA]</scope>
    <source>
        <strain evidence="4">Z-0001</strain>
    </source>
</reference>
<evidence type="ECO:0000313" key="4">
    <source>
        <dbReference type="Proteomes" id="UP000037175"/>
    </source>
</evidence>
<feature type="transmembrane region" description="Helical" evidence="1">
    <location>
        <begin position="314"/>
        <end position="332"/>
    </location>
</feature>
<dbReference type="EMBL" id="LGTE01000003">
    <property type="protein sequence ID" value="KNZ70503.1"/>
    <property type="molecule type" value="Genomic_DNA"/>
</dbReference>
<evidence type="ECO:0000259" key="2">
    <source>
        <dbReference type="Pfam" id="PF05569"/>
    </source>
</evidence>
<feature type="domain" description="Peptidase M56" evidence="2">
    <location>
        <begin position="102"/>
        <end position="249"/>
    </location>
</feature>
<keyword evidence="1" id="KW-0472">Membrane</keyword>
<accession>A0A0L6W566</accession>
<dbReference type="Proteomes" id="UP000037175">
    <property type="component" value="Unassembled WGS sequence"/>
</dbReference>
<proteinExistence type="predicted"/>
<feature type="transmembrane region" description="Helical" evidence="1">
    <location>
        <begin position="45"/>
        <end position="62"/>
    </location>
</feature>
<comment type="caution">
    <text evidence="3">The sequence shown here is derived from an EMBL/GenBank/DDBJ whole genome shotgun (WGS) entry which is preliminary data.</text>
</comment>
<dbReference type="InterPro" id="IPR008756">
    <property type="entry name" value="Peptidase_M56"/>
</dbReference>
<dbReference type="Pfam" id="PF05569">
    <property type="entry name" value="Peptidase_M56"/>
    <property type="match status" value="1"/>
</dbReference>
<dbReference type="InterPro" id="IPR052173">
    <property type="entry name" value="Beta-lactam_resp_regulator"/>
</dbReference>
<evidence type="ECO:0000313" key="3">
    <source>
        <dbReference type="EMBL" id="KNZ70503.1"/>
    </source>
</evidence>
<dbReference type="RefSeq" id="WP_052216881.1">
    <property type="nucleotide sequence ID" value="NZ_LGTE01000003.1"/>
</dbReference>
<keyword evidence="1" id="KW-1133">Transmembrane helix</keyword>
<feature type="transmembrane region" description="Helical" evidence="1">
    <location>
        <begin position="14"/>
        <end position="33"/>
    </location>
</feature>
<name>A0A0L6W566_9FIRM</name>
<sequence>MDFKLFVSQVAHPFILYVLFGTLFSYVLIKQLFRMPRFQNARAKVYMLFIPLLLPFGAFIILQTTRYQQCILTVDYNHKTFNMINQWLCSMGNVLATYITPLFLLTGALAIFKAIVSLIACNRMIRRYGFALPENFPVLFKILKGLCHKADIAVPRVLVTRDRFARSFTFGFKKPVIVLSQGLIDNLDEDELEAVLAHELAHIIRSDSILNWITVFLRDVMFFTPVMYWLFRDLSQEKEHATDDITIALSGKPLALAGALIKVWRMSPKNIWASIALDNFMPYPNFAAGEGALEGRITRIIDRDAYRETGLSKILLPLIAVAGSSLLLLYLVC</sequence>
<feature type="transmembrane region" description="Helical" evidence="1">
    <location>
        <begin position="95"/>
        <end position="120"/>
    </location>
</feature>
<keyword evidence="4" id="KW-1185">Reference proteome</keyword>
<organism evidence="3 4">
    <name type="scientific">Thermincola ferriacetica</name>
    <dbReference type="NCBI Taxonomy" id="281456"/>
    <lineage>
        <taxon>Bacteria</taxon>
        <taxon>Bacillati</taxon>
        <taxon>Bacillota</taxon>
        <taxon>Clostridia</taxon>
        <taxon>Eubacteriales</taxon>
        <taxon>Thermincolaceae</taxon>
        <taxon>Thermincola</taxon>
    </lineage>
</organism>
<keyword evidence="1" id="KW-0812">Transmembrane</keyword>
<gene>
    <name evidence="3" type="ORF">Tfer_0685</name>
</gene>
<dbReference type="PANTHER" id="PTHR34978">
    <property type="entry name" value="POSSIBLE SENSOR-TRANSDUCER PROTEIN BLAR"/>
    <property type="match status" value="1"/>
</dbReference>
<dbReference type="AlphaFoldDB" id="A0A0L6W566"/>
<dbReference type="CDD" id="cd07329">
    <property type="entry name" value="M56_like"/>
    <property type="match status" value="1"/>
</dbReference>
<feature type="transmembrane region" description="Helical" evidence="1">
    <location>
        <begin position="209"/>
        <end position="231"/>
    </location>
</feature>
<evidence type="ECO:0000256" key="1">
    <source>
        <dbReference type="SAM" id="Phobius"/>
    </source>
</evidence>
<dbReference type="Gene3D" id="3.30.2010.10">
    <property type="entry name" value="Metalloproteases ('zincins'), catalytic domain"/>
    <property type="match status" value="1"/>
</dbReference>
<protein>
    <submittedName>
        <fullName evidence="3">Peptidase M56 BlaR1</fullName>
    </submittedName>
</protein>
<dbReference type="PANTHER" id="PTHR34978:SF3">
    <property type="entry name" value="SLR0241 PROTEIN"/>
    <property type="match status" value="1"/>
</dbReference>